<evidence type="ECO:0000313" key="5">
    <source>
        <dbReference type="Proteomes" id="UP000182235"/>
    </source>
</evidence>
<proteinExistence type="inferred from homology"/>
<gene>
    <name evidence="4" type="ORF">AJ78_00407</name>
</gene>
<keyword evidence="2" id="KW-0521">NADP</keyword>
<dbReference type="GO" id="GO:0050664">
    <property type="term" value="F:oxidoreductase activity, acting on NAD(P)H, oxygen as acceptor"/>
    <property type="evidence" value="ECO:0007669"/>
    <property type="project" value="TreeGrafter"/>
</dbReference>
<dbReference type="AlphaFoldDB" id="A0A1J9QHL0"/>
<dbReference type="VEuPathDB" id="FungiDB:AJ78_00407"/>
<dbReference type="Gene3D" id="3.40.50.720">
    <property type="entry name" value="NAD(P)-binding Rossmann-like Domain"/>
    <property type="match status" value="2"/>
</dbReference>
<sequence length="245" mass="26389">MRQPPRNSLDGKVTVITGGTRGIGLALAEATAGLGSDVAILDIMEPQVDINKLQKRMYRKRDVWKMHFQQQQKNLGTSTTAGLALDKPFLEYGWEESRRILDINVTARQMMEQGSGGSMVMIASMAGHCAIPSQRVSIYGASKAAIKLLGRSLGVEMAPHNIRVNTISPGYIATEIPGELTGLEEIVNRVSPLGRIGQLEDLTVAVAYLLSEGASYTTGADIAVNGGLQMVVSDKVIKLHNAFPE</sequence>
<evidence type="ECO:0000256" key="2">
    <source>
        <dbReference type="ARBA" id="ARBA00022857"/>
    </source>
</evidence>
<evidence type="ECO:0000313" key="4">
    <source>
        <dbReference type="EMBL" id="OJD19675.1"/>
    </source>
</evidence>
<dbReference type="OrthoDB" id="5325318at2759"/>
<dbReference type="GO" id="GO:0016616">
    <property type="term" value="F:oxidoreductase activity, acting on the CH-OH group of donors, NAD or NADP as acceptor"/>
    <property type="evidence" value="ECO:0007669"/>
    <property type="project" value="UniProtKB-ARBA"/>
</dbReference>
<dbReference type="PRINTS" id="PR00081">
    <property type="entry name" value="GDHRDH"/>
</dbReference>
<dbReference type="STRING" id="1447872.A0A1J9QHL0"/>
<dbReference type="Pfam" id="PF13561">
    <property type="entry name" value="adh_short_C2"/>
    <property type="match status" value="1"/>
</dbReference>
<dbReference type="SUPFAM" id="SSF51735">
    <property type="entry name" value="NAD(P)-binding Rossmann-fold domains"/>
    <property type="match status" value="1"/>
</dbReference>
<dbReference type="InterPro" id="IPR036291">
    <property type="entry name" value="NAD(P)-bd_dom_sf"/>
</dbReference>
<dbReference type="PROSITE" id="PS00061">
    <property type="entry name" value="ADH_SHORT"/>
    <property type="match status" value="1"/>
</dbReference>
<comment type="similarity">
    <text evidence="1">Belongs to the short-chain dehydrogenases/reductases (SDR) family.</text>
</comment>
<dbReference type="InterPro" id="IPR002347">
    <property type="entry name" value="SDR_fam"/>
</dbReference>
<dbReference type="InterPro" id="IPR020904">
    <property type="entry name" value="Sc_DH/Rdtase_CS"/>
</dbReference>
<evidence type="ECO:0000256" key="3">
    <source>
        <dbReference type="ARBA" id="ARBA00023002"/>
    </source>
</evidence>
<dbReference type="EMBL" id="LGRN01000006">
    <property type="protein sequence ID" value="OJD19675.1"/>
    <property type="molecule type" value="Genomic_DNA"/>
</dbReference>
<dbReference type="PANTHER" id="PTHR43008">
    <property type="entry name" value="BENZIL REDUCTASE"/>
    <property type="match status" value="1"/>
</dbReference>
<reference evidence="4 5" key="1">
    <citation type="submission" date="2015-07" db="EMBL/GenBank/DDBJ databases">
        <title>Emmonsia species relationships and genome sequence.</title>
        <authorList>
            <consortium name="The Broad Institute Genomics Platform"/>
            <person name="Cuomo C.A."/>
            <person name="Munoz J.F."/>
            <person name="Imamovic A."/>
            <person name="Priest M.E."/>
            <person name="Young S."/>
            <person name="Clay O.K."/>
            <person name="McEwen J.G."/>
        </authorList>
    </citation>
    <scope>NUCLEOTIDE SEQUENCE [LARGE SCALE GENOMIC DNA]</scope>
    <source>
        <strain evidence="4 5">UAMH 9510</strain>
    </source>
</reference>
<organism evidence="4 5">
    <name type="scientific">Emergomyces pasteurianus Ep9510</name>
    <dbReference type="NCBI Taxonomy" id="1447872"/>
    <lineage>
        <taxon>Eukaryota</taxon>
        <taxon>Fungi</taxon>
        <taxon>Dikarya</taxon>
        <taxon>Ascomycota</taxon>
        <taxon>Pezizomycotina</taxon>
        <taxon>Eurotiomycetes</taxon>
        <taxon>Eurotiomycetidae</taxon>
        <taxon>Onygenales</taxon>
        <taxon>Ajellomycetaceae</taxon>
        <taxon>Emergomyces</taxon>
    </lineage>
</organism>
<protein>
    <submittedName>
        <fullName evidence="4">Uncharacterized protein</fullName>
    </submittedName>
</protein>
<name>A0A1J9QHL0_9EURO</name>
<accession>A0A1J9QHL0</accession>
<dbReference type="Proteomes" id="UP000182235">
    <property type="component" value="Unassembled WGS sequence"/>
</dbReference>
<evidence type="ECO:0000256" key="1">
    <source>
        <dbReference type="ARBA" id="ARBA00006484"/>
    </source>
</evidence>
<keyword evidence="3" id="KW-0560">Oxidoreductase</keyword>
<dbReference type="PANTHER" id="PTHR43008:SF4">
    <property type="entry name" value="CHAIN DEHYDROGENASE, PUTATIVE (AFU_ORTHOLOGUE AFUA_4G08710)-RELATED"/>
    <property type="match status" value="1"/>
</dbReference>
<comment type="caution">
    <text evidence="4">The sequence shown here is derived from an EMBL/GenBank/DDBJ whole genome shotgun (WGS) entry which is preliminary data.</text>
</comment>
<keyword evidence="5" id="KW-1185">Reference proteome</keyword>